<name>A0ABT7BTW5_9CYAN</name>
<gene>
    <name evidence="1" type="ORF">PMH09_05400</name>
</gene>
<organism evidence="1 2">
    <name type="scientific">Roseofilum casamattae BLCC-M143</name>
    <dbReference type="NCBI Taxonomy" id="3022442"/>
    <lineage>
        <taxon>Bacteria</taxon>
        <taxon>Bacillati</taxon>
        <taxon>Cyanobacteriota</taxon>
        <taxon>Cyanophyceae</taxon>
        <taxon>Desertifilales</taxon>
        <taxon>Desertifilaceae</taxon>
        <taxon>Roseofilum</taxon>
        <taxon>Roseofilum casamattae</taxon>
    </lineage>
</organism>
<dbReference type="Proteomes" id="UP001232992">
    <property type="component" value="Unassembled WGS sequence"/>
</dbReference>
<dbReference type="RefSeq" id="WP_283757277.1">
    <property type="nucleotide sequence ID" value="NZ_JAQOSQ010000003.1"/>
</dbReference>
<evidence type="ECO:0000313" key="1">
    <source>
        <dbReference type="EMBL" id="MDJ1182625.1"/>
    </source>
</evidence>
<dbReference type="EMBL" id="JAQOSQ010000003">
    <property type="protein sequence ID" value="MDJ1182625.1"/>
    <property type="molecule type" value="Genomic_DNA"/>
</dbReference>
<evidence type="ECO:0000313" key="2">
    <source>
        <dbReference type="Proteomes" id="UP001232992"/>
    </source>
</evidence>
<comment type="caution">
    <text evidence="1">The sequence shown here is derived from an EMBL/GenBank/DDBJ whole genome shotgun (WGS) entry which is preliminary data.</text>
</comment>
<protein>
    <submittedName>
        <fullName evidence="1">Uncharacterized protein</fullName>
    </submittedName>
</protein>
<reference evidence="1 2" key="1">
    <citation type="submission" date="2023-01" db="EMBL/GenBank/DDBJ databases">
        <title>Novel diversity within Roseofilum (Cyanobacteria; Desertifilaceae) from marine benthic mats with descriptions of four novel species.</title>
        <authorList>
            <person name="Wang Y."/>
            <person name="Berthold D.E."/>
            <person name="Hu J."/>
            <person name="Lefler F.W."/>
            <person name="Laughinghouse H.D. IV."/>
        </authorList>
    </citation>
    <scope>NUCLEOTIDE SEQUENCE [LARGE SCALE GENOMIC DNA]</scope>
    <source>
        <strain evidence="1 2">BLCC-M143</strain>
    </source>
</reference>
<accession>A0ABT7BTW5</accession>
<sequence>MSIEVCGVCGVKIEKMLGGDRVLFAYGKPGTREILWQRVCKHVQKEDCLNKDGSAQD</sequence>
<keyword evidence="2" id="KW-1185">Reference proteome</keyword>
<proteinExistence type="predicted"/>